<reference evidence="1 2" key="1">
    <citation type="submission" date="2019-03" db="EMBL/GenBank/DDBJ databases">
        <title>Metabolic potential of uncultured bacteria and archaea associated with petroleum seepage in deep-sea sediments.</title>
        <authorList>
            <person name="Dong X."/>
            <person name="Hubert C."/>
        </authorList>
    </citation>
    <scope>NUCLEOTIDE SEQUENCE [LARGE SCALE GENOMIC DNA]</scope>
    <source>
        <strain evidence="1">E29_bin78</strain>
    </source>
</reference>
<dbReference type="GO" id="GO:0016787">
    <property type="term" value="F:hydrolase activity"/>
    <property type="evidence" value="ECO:0007669"/>
    <property type="project" value="UniProtKB-KW"/>
</dbReference>
<name>A0A523UW30_UNCAE</name>
<accession>A0A523UW30</accession>
<keyword evidence="1" id="KW-0378">Hydrolase</keyword>
<organism evidence="1 2">
    <name type="scientific">Aerophobetes bacterium</name>
    <dbReference type="NCBI Taxonomy" id="2030807"/>
    <lineage>
        <taxon>Bacteria</taxon>
        <taxon>Candidatus Aerophobota</taxon>
    </lineage>
</organism>
<dbReference type="Gene3D" id="1.10.4080.10">
    <property type="entry name" value="ADP-ribosylation/Crystallin J1"/>
    <property type="match status" value="1"/>
</dbReference>
<proteinExistence type="predicted"/>
<sequence>MELSKFIGSLVGTGIGDSLGAGSEGFFGYGKVREMGRRYTDDTQMMMGESNRKLAHSLNLLHNGNLEDLAGVAEWVDFFSPPVCLNLYESVPLTVTKSSLFPSHFDQLKRGSREKNCRIDG</sequence>
<evidence type="ECO:0000313" key="2">
    <source>
        <dbReference type="Proteomes" id="UP000320679"/>
    </source>
</evidence>
<dbReference type="Proteomes" id="UP000320679">
    <property type="component" value="Unassembled WGS sequence"/>
</dbReference>
<comment type="caution">
    <text evidence="1">The sequence shown here is derived from an EMBL/GenBank/DDBJ whole genome shotgun (WGS) entry which is preliminary data.</text>
</comment>
<evidence type="ECO:0000313" key="1">
    <source>
        <dbReference type="EMBL" id="TET46764.1"/>
    </source>
</evidence>
<dbReference type="InterPro" id="IPR036705">
    <property type="entry name" value="Ribosyl_crysJ1_sf"/>
</dbReference>
<gene>
    <name evidence="1" type="ORF">E3J59_02840</name>
</gene>
<dbReference type="EMBL" id="SOJK01000115">
    <property type="protein sequence ID" value="TET46764.1"/>
    <property type="molecule type" value="Genomic_DNA"/>
</dbReference>
<dbReference type="SUPFAM" id="SSF101478">
    <property type="entry name" value="ADP-ribosylglycohydrolase"/>
    <property type="match status" value="1"/>
</dbReference>
<dbReference type="AlphaFoldDB" id="A0A523UW30"/>
<protein>
    <submittedName>
        <fullName evidence="1">ADP-ribosylglycohydrolase family protein</fullName>
    </submittedName>
</protein>